<organism evidence="6 7">
    <name type="scientific">Occallatibacter riparius</name>
    <dbReference type="NCBI Taxonomy" id="1002689"/>
    <lineage>
        <taxon>Bacteria</taxon>
        <taxon>Pseudomonadati</taxon>
        <taxon>Acidobacteriota</taxon>
        <taxon>Terriglobia</taxon>
        <taxon>Terriglobales</taxon>
        <taxon>Acidobacteriaceae</taxon>
        <taxon>Occallatibacter</taxon>
    </lineage>
</organism>
<dbReference type="Gene3D" id="3.90.180.10">
    <property type="entry name" value="Medium-chain alcohol dehydrogenases, catalytic domain"/>
    <property type="match status" value="1"/>
</dbReference>
<keyword evidence="1 4" id="KW-0479">Metal-binding</keyword>
<dbReference type="RefSeq" id="WP_260790844.1">
    <property type="nucleotide sequence ID" value="NZ_CP093313.1"/>
</dbReference>
<dbReference type="Pfam" id="PF00107">
    <property type="entry name" value="ADH_zinc_N"/>
    <property type="match status" value="1"/>
</dbReference>
<evidence type="ECO:0000256" key="4">
    <source>
        <dbReference type="RuleBase" id="RU361277"/>
    </source>
</evidence>
<dbReference type="SMART" id="SM00829">
    <property type="entry name" value="PKS_ER"/>
    <property type="match status" value="1"/>
</dbReference>
<dbReference type="KEGG" id="orp:MOP44_14990"/>
<dbReference type="InterPro" id="IPR036291">
    <property type="entry name" value="NAD(P)-bd_dom_sf"/>
</dbReference>
<keyword evidence="3" id="KW-0560">Oxidoreductase</keyword>
<dbReference type="PROSITE" id="PS00059">
    <property type="entry name" value="ADH_ZINC"/>
    <property type="match status" value="1"/>
</dbReference>
<dbReference type="GO" id="GO:0008270">
    <property type="term" value="F:zinc ion binding"/>
    <property type="evidence" value="ECO:0007669"/>
    <property type="project" value="InterPro"/>
</dbReference>
<evidence type="ECO:0000256" key="1">
    <source>
        <dbReference type="ARBA" id="ARBA00022723"/>
    </source>
</evidence>
<dbReference type="AlphaFoldDB" id="A0A9J7BLW0"/>
<dbReference type="Proteomes" id="UP001059380">
    <property type="component" value="Chromosome"/>
</dbReference>
<comment type="cofactor">
    <cofactor evidence="4">
        <name>Zn(2+)</name>
        <dbReference type="ChEBI" id="CHEBI:29105"/>
    </cofactor>
</comment>
<dbReference type="EMBL" id="CP093313">
    <property type="protein sequence ID" value="UWZ81886.1"/>
    <property type="molecule type" value="Genomic_DNA"/>
</dbReference>
<dbReference type="InterPro" id="IPR013149">
    <property type="entry name" value="ADH-like_C"/>
</dbReference>
<dbReference type="InterPro" id="IPR013154">
    <property type="entry name" value="ADH-like_N"/>
</dbReference>
<accession>A0A9J7BLW0</accession>
<sequence length="376" mass="40403">MATQISSPELSIPRQLPATMRAVVYRGINDMRIETVPVPEIGAGELLVKIATCGICGTDLKKVHYGSHSAPRIFGHEMSGIVVARGEGVTKFELGERVVVHHHVPCYECYYCRKGTPAQCPLYKKTGVTAGFEPSGGGFAEYIRVMDFVVNNGGVVKIPDGVPFEQAAFVEPVNTVLKGVKMLDLRSDDTVLVIGQGPIGLMHAALCLRTGAKVLTSDLYPERHAIAARFGLKHPIDAGKENVVERVFAESEGRGADAVILAVGGKALIKTAMDACRPGGKVMLFAQTQHEEAIFDPGAVCMDEKTLMGSYSSSFDILDEVTDLVFNGYRNGFDLTQLISHRFQTEDAVAGIDIASHPKADSMKIMIEPVLGAGAQ</sequence>
<dbReference type="CDD" id="cd08235">
    <property type="entry name" value="iditol_2_DH_like"/>
    <property type="match status" value="1"/>
</dbReference>
<evidence type="ECO:0000256" key="2">
    <source>
        <dbReference type="ARBA" id="ARBA00022833"/>
    </source>
</evidence>
<evidence type="ECO:0000256" key="3">
    <source>
        <dbReference type="ARBA" id="ARBA00023002"/>
    </source>
</evidence>
<dbReference type="PANTHER" id="PTHR43401:SF2">
    <property type="entry name" value="L-THREONINE 3-DEHYDROGENASE"/>
    <property type="match status" value="1"/>
</dbReference>
<comment type="similarity">
    <text evidence="4">Belongs to the zinc-containing alcohol dehydrogenase family.</text>
</comment>
<dbReference type="GO" id="GO:0016616">
    <property type="term" value="F:oxidoreductase activity, acting on the CH-OH group of donors, NAD or NADP as acceptor"/>
    <property type="evidence" value="ECO:0007669"/>
    <property type="project" value="UniProtKB-ARBA"/>
</dbReference>
<dbReference type="SUPFAM" id="SSF51735">
    <property type="entry name" value="NAD(P)-binding Rossmann-fold domains"/>
    <property type="match status" value="1"/>
</dbReference>
<dbReference type="PANTHER" id="PTHR43401">
    <property type="entry name" value="L-THREONINE 3-DEHYDROGENASE"/>
    <property type="match status" value="1"/>
</dbReference>
<dbReference type="SUPFAM" id="SSF50129">
    <property type="entry name" value="GroES-like"/>
    <property type="match status" value="1"/>
</dbReference>
<keyword evidence="2 4" id="KW-0862">Zinc</keyword>
<dbReference type="Gene3D" id="3.40.50.720">
    <property type="entry name" value="NAD(P)-binding Rossmann-like Domain"/>
    <property type="match status" value="1"/>
</dbReference>
<dbReference type="InterPro" id="IPR011032">
    <property type="entry name" value="GroES-like_sf"/>
</dbReference>
<dbReference type="InterPro" id="IPR020843">
    <property type="entry name" value="ER"/>
</dbReference>
<name>A0A9J7BLW0_9BACT</name>
<dbReference type="Pfam" id="PF08240">
    <property type="entry name" value="ADH_N"/>
    <property type="match status" value="1"/>
</dbReference>
<feature type="domain" description="Enoyl reductase (ER)" evidence="5">
    <location>
        <begin position="26"/>
        <end position="367"/>
    </location>
</feature>
<evidence type="ECO:0000313" key="7">
    <source>
        <dbReference type="Proteomes" id="UP001059380"/>
    </source>
</evidence>
<evidence type="ECO:0000259" key="5">
    <source>
        <dbReference type="SMART" id="SM00829"/>
    </source>
</evidence>
<reference evidence="6" key="1">
    <citation type="submission" date="2021-04" db="EMBL/GenBank/DDBJ databases">
        <title>Phylogenetic analysis of Acidobacteriaceae.</title>
        <authorList>
            <person name="Qiu L."/>
            <person name="Zhang Q."/>
        </authorList>
    </citation>
    <scope>NUCLEOTIDE SEQUENCE</scope>
    <source>
        <strain evidence="6">DSM 25168</strain>
    </source>
</reference>
<dbReference type="InterPro" id="IPR002328">
    <property type="entry name" value="ADH_Zn_CS"/>
</dbReference>
<evidence type="ECO:0000313" key="6">
    <source>
        <dbReference type="EMBL" id="UWZ81886.1"/>
    </source>
</evidence>
<gene>
    <name evidence="6" type="ORF">MOP44_14990</name>
</gene>
<keyword evidence="7" id="KW-1185">Reference proteome</keyword>
<proteinExistence type="inferred from homology"/>
<protein>
    <submittedName>
        <fullName evidence="6">Zinc-dependent dehydrogenase</fullName>
    </submittedName>
</protein>
<dbReference type="InterPro" id="IPR050129">
    <property type="entry name" value="Zn_alcohol_dh"/>
</dbReference>